<reference evidence="2 3" key="2">
    <citation type="submission" date="2015-10" db="EMBL/GenBank/DDBJ databases">
        <title>Draft Genome Sequence of Prosthecomicrobium hirschii ATCC 27832.</title>
        <authorList>
            <person name="Daniel J."/>
            <person name="Givan S.A."/>
            <person name="Brun Y.V."/>
            <person name="Brown P.J."/>
        </authorList>
    </citation>
    <scope>NUCLEOTIDE SEQUENCE [LARGE SCALE GENOMIC DNA]</scope>
    <source>
        <strain evidence="2 3">16</strain>
    </source>
</reference>
<gene>
    <name evidence="2" type="ORF">ABB55_18520</name>
</gene>
<dbReference type="EMBL" id="LJYW01000001">
    <property type="protein sequence ID" value="KPL53957.1"/>
    <property type="molecule type" value="Genomic_DNA"/>
</dbReference>
<dbReference type="InterPro" id="IPR002881">
    <property type="entry name" value="DUF58"/>
</dbReference>
<keyword evidence="3" id="KW-1185">Reference proteome</keyword>
<reference evidence="2 3" key="1">
    <citation type="submission" date="2015-09" db="EMBL/GenBank/DDBJ databases">
        <authorList>
            <person name="Jackson K.R."/>
            <person name="Lunt B.L."/>
            <person name="Fisher J.N.B."/>
            <person name="Gardner A.V."/>
            <person name="Bailey M.E."/>
            <person name="Deus L.M."/>
            <person name="Earl A.S."/>
            <person name="Gibby P.D."/>
            <person name="Hartmann K.A."/>
            <person name="Liu J.E."/>
            <person name="Manci A.M."/>
            <person name="Nielsen D.A."/>
            <person name="Solomon M.B."/>
            <person name="Breakwell D.P."/>
            <person name="Burnett S.H."/>
            <person name="Grose J.H."/>
        </authorList>
    </citation>
    <scope>NUCLEOTIDE SEQUENCE [LARGE SCALE GENOMIC DNA]</scope>
    <source>
        <strain evidence="2 3">16</strain>
    </source>
</reference>
<dbReference type="AlphaFoldDB" id="A0A0P6WA06"/>
<organism evidence="2 3">
    <name type="scientific">Prosthecodimorpha hirschii</name>
    <dbReference type="NCBI Taxonomy" id="665126"/>
    <lineage>
        <taxon>Bacteria</taxon>
        <taxon>Pseudomonadati</taxon>
        <taxon>Pseudomonadota</taxon>
        <taxon>Alphaproteobacteria</taxon>
        <taxon>Hyphomicrobiales</taxon>
        <taxon>Ancalomicrobiaceae</taxon>
        <taxon>Prosthecodimorpha</taxon>
    </lineage>
</organism>
<evidence type="ECO:0000313" key="3">
    <source>
        <dbReference type="Proteomes" id="UP000048984"/>
    </source>
</evidence>
<dbReference type="RefSeq" id="WP_054360122.1">
    <property type="nucleotide sequence ID" value="NZ_LJYW01000001.1"/>
</dbReference>
<feature type="domain" description="DUF58" evidence="1">
    <location>
        <begin position="52"/>
        <end position="256"/>
    </location>
</feature>
<dbReference type="Proteomes" id="UP000048984">
    <property type="component" value="Unassembled WGS sequence"/>
</dbReference>
<sequence>MTDASLPAAGVDEDDLIAFAYALGWRAAGSAAGAHRSGTVGGGSDFHDFTAYERAPDGRRIDPRATARDPFGRLQVRRYKTRNRIGVEMIVDASGSMGFRGDVWKPALAGRLAAAVALAARHNGDRFGLTVARGGDAQVLHAPGPAPAAAAIDAAVAGTVPSGRGTAGLEAAAAALPPRRRLVFLVSDFRFPRLALDELADRLAIHDVVPVELADPAEARWPRWGLGDVADLETGARRMVLFRPALARRLSAAETDRRAGLGARFSELGRRPFRVEGRLDLAALAAHLLEV</sequence>
<dbReference type="InterPro" id="IPR036465">
    <property type="entry name" value="vWFA_dom_sf"/>
</dbReference>
<accession>A0A0P6WA06</accession>
<dbReference type="STRING" id="665126.ABB55_18520"/>
<dbReference type="Pfam" id="PF01882">
    <property type="entry name" value="DUF58"/>
    <property type="match status" value="1"/>
</dbReference>
<proteinExistence type="predicted"/>
<dbReference type="PANTHER" id="PTHR33608">
    <property type="entry name" value="BLL2464 PROTEIN"/>
    <property type="match status" value="1"/>
</dbReference>
<protein>
    <recommendedName>
        <fullName evidence="1">DUF58 domain-containing protein</fullName>
    </recommendedName>
</protein>
<evidence type="ECO:0000259" key="1">
    <source>
        <dbReference type="Pfam" id="PF01882"/>
    </source>
</evidence>
<dbReference type="SUPFAM" id="SSF53300">
    <property type="entry name" value="vWA-like"/>
    <property type="match status" value="1"/>
</dbReference>
<dbReference type="Gene3D" id="3.40.50.410">
    <property type="entry name" value="von Willebrand factor, type A domain"/>
    <property type="match status" value="1"/>
</dbReference>
<dbReference type="PANTHER" id="PTHR33608:SF6">
    <property type="entry name" value="BLL2464 PROTEIN"/>
    <property type="match status" value="1"/>
</dbReference>
<evidence type="ECO:0000313" key="2">
    <source>
        <dbReference type="EMBL" id="KPL53957.1"/>
    </source>
</evidence>
<comment type="caution">
    <text evidence="2">The sequence shown here is derived from an EMBL/GenBank/DDBJ whole genome shotgun (WGS) entry which is preliminary data.</text>
</comment>
<name>A0A0P6WA06_9HYPH</name>